<organism evidence="1 2">
    <name type="scientific">Dreissena polymorpha</name>
    <name type="common">Zebra mussel</name>
    <name type="synonym">Mytilus polymorpha</name>
    <dbReference type="NCBI Taxonomy" id="45954"/>
    <lineage>
        <taxon>Eukaryota</taxon>
        <taxon>Metazoa</taxon>
        <taxon>Spiralia</taxon>
        <taxon>Lophotrochozoa</taxon>
        <taxon>Mollusca</taxon>
        <taxon>Bivalvia</taxon>
        <taxon>Autobranchia</taxon>
        <taxon>Heteroconchia</taxon>
        <taxon>Euheterodonta</taxon>
        <taxon>Imparidentia</taxon>
        <taxon>Neoheterodontei</taxon>
        <taxon>Myida</taxon>
        <taxon>Dreissenoidea</taxon>
        <taxon>Dreissenidae</taxon>
        <taxon>Dreissena</taxon>
    </lineage>
</organism>
<sequence>MRQKAYTDRFCFHCMLKVLIKQKWLITPPAAKFTKHVSQVRQKLQKANSGQETNQLLKKLGELKKKEEAAEKKEQKKHVK</sequence>
<evidence type="ECO:0000313" key="2">
    <source>
        <dbReference type="Proteomes" id="UP000828390"/>
    </source>
</evidence>
<dbReference type="AlphaFoldDB" id="A0A9D4S7F3"/>
<accession>A0A9D4S7F3</accession>
<gene>
    <name evidence="1" type="ORF">DPMN_017424</name>
</gene>
<name>A0A9D4S7F3_DREPO</name>
<proteinExistence type="predicted"/>
<reference evidence="1" key="2">
    <citation type="submission" date="2020-11" db="EMBL/GenBank/DDBJ databases">
        <authorList>
            <person name="McCartney M.A."/>
            <person name="Auch B."/>
            <person name="Kono T."/>
            <person name="Mallez S."/>
            <person name="Becker A."/>
            <person name="Gohl D.M."/>
            <person name="Silverstein K.A.T."/>
            <person name="Koren S."/>
            <person name="Bechman K.B."/>
            <person name="Herman A."/>
            <person name="Abrahante J.E."/>
            <person name="Garbe J."/>
        </authorList>
    </citation>
    <scope>NUCLEOTIDE SEQUENCE</scope>
    <source>
        <strain evidence="1">Duluth1</strain>
        <tissue evidence="1">Whole animal</tissue>
    </source>
</reference>
<reference evidence="1" key="1">
    <citation type="journal article" date="2019" name="bioRxiv">
        <title>The Genome of the Zebra Mussel, Dreissena polymorpha: A Resource for Invasive Species Research.</title>
        <authorList>
            <person name="McCartney M.A."/>
            <person name="Auch B."/>
            <person name="Kono T."/>
            <person name="Mallez S."/>
            <person name="Zhang Y."/>
            <person name="Obille A."/>
            <person name="Becker A."/>
            <person name="Abrahante J.E."/>
            <person name="Garbe J."/>
            <person name="Badalamenti J.P."/>
            <person name="Herman A."/>
            <person name="Mangelson H."/>
            <person name="Liachko I."/>
            <person name="Sullivan S."/>
            <person name="Sone E.D."/>
            <person name="Koren S."/>
            <person name="Silverstein K.A.T."/>
            <person name="Beckman K.B."/>
            <person name="Gohl D.M."/>
        </authorList>
    </citation>
    <scope>NUCLEOTIDE SEQUENCE</scope>
    <source>
        <strain evidence="1">Duluth1</strain>
        <tissue evidence="1">Whole animal</tissue>
    </source>
</reference>
<evidence type="ECO:0000313" key="1">
    <source>
        <dbReference type="EMBL" id="KAH3893278.1"/>
    </source>
</evidence>
<keyword evidence="2" id="KW-1185">Reference proteome</keyword>
<protein>
    <submittedName>
        <fullName evidence="1">Uncharacterized protein</fullName>
    </submittedName>
</protein>
<comment type="caution">
    <text evidence="1">The sequence shown here is derived from an EMBL/GenBank/DDBJ whole genome shotgun (WGS) entry which is preliminary data.</text>
</comment>
<dbReference type="EMBL" id="JAIWYP010000001">
    <property type="protein sequence ID" value="KAH3893278.1"/>
    <property type="molecule type" value="Genomic_DNA"/>
</dbReference>
<dbReference type="Proteomes" id="UP000828390">
    <property type="component" value="Unassembled WGS sequence"/>
</dbReference>